<accession>A0A1N7QDU3</accession>
<protein>
    <submittedName>
        <fullName evidence="1">Uncharacterized protein</fullName>
    </submittedName>
</protein>
<dbReference type="EMBL" id="FTOL01000009">
    <property type="protein sequence ID" value="SIT20974.1"/>
    <property type="molecule type" value="Genomic_DNA"/>
</dbReference>
<proteinExistence type="predicted"/>
<dbReference type="Proteomes" id="UP000186744">
    <property type="component" value="Unassembled WGS sequence"/>
</dbReference>
<keyword evidence="2" id="KW-1185">Reference proteome</keyword>
<organism evidence="1 2">
    <name type="scientific">Chryseobacterium ureilyticum</name>
    <dbReference type="NCBI Taxonomy" id="373668"/>
    <lineage>
        <taxon>Bacteria</taxon>
        <taxon>Pseudomonadati</taxon>
        <taxon>Bacteroidota</taxon>
        <taxon>Flavobacteriia</taxon>
        <taxon>Flavobacteriales</taxon>
        <taxon>Weeksellaceae</taxon>
        <taxon>Chryseobacterium group</taxon>
        <taxon>Chryseobacterium</taxon>
    </lineage>
</organism>
<dbReference type="AlphaFoldDB" id="A0A1N7QDU3"/>
<evidence type="ECO:0000313" key="1">
    <source>
        <dbReference type="EMBL" id="SIT20974.1"/>
    </source>
</evidence>
<gene>
    <name evidence="1" type="ORF">SAMN05421786_10933</name>
</gene>
<reference evidence="2" key="1">
    <citation type="submission" date="2017-01" db="EMBL/GenBank/DDBJ databases">
        <authorList>
            <person name="Varghese N."/>
            <person name="Submissions S."/>
        </authorList>
    </citation>
    <scope>NUCLEOTIDE SEQUENCE [LARGE SCALE GENOMIC DNA]</scope>
    <source>
        <strain evidence="2">DSM 18017</strain>
    </source>
</reference>
<evidence type="ECO:0000313" key="2">
    <source>
        <dbReference type="Proteomes" id="UP000186744"/>
    </source>
</evidence>
<dbReference type="RefSeq" id="WP_262484597.1">
    <property type="nucleotide sequence ID" value="NZ_FTOL01000009.1"/>
</dbReference>
<sequence>MEVFEKNGKTYKKIFTRSIKKNGKVIYHPKGGLFVFYVEVK</sequence>
<name>A0A1N7QDU3_9FLAO</name>